<evidence type="ECO:0000256" key="1">
    <source>
        <dbReference type="SAM" id="Phobius"/>
    </source>
</evidence>
<dbReference type="EMBL" id="CP102453">
    <property type="protein sequence ID" value="UUX32901.1"/>
    <property type="molecule type" value="Genomic_DNA"/>
</dbReference>
<evidence type="ECO:0000313" key="3">
    <source>
        <dbReference type="Proteomes" id="UP001315967"/>
    </source>
</evidence>
<keyword evidence="1" id="KW-0472">Membrane</keyword>
<feature type="transmembrane region" description="Helical" evidence="1">
    <location>
        <begin position="38"/>
        <end position="56"/>
    </location>
</feature>
<keyword evidence="3" id="KW-1185">Reference proteome</keyword>
<dbReference type="RefSeq" id="WP_313792403.1">
    <property type="nucleotide sequence ID" value="NZ_CP102453.1"/>
</dbReference>
<keyword evidence="1" id="KW-0812">Transmembrane</keyword>
<dbReference type="Proteomes" id="UP001315967">
    <property type="component" value="Chromosome"/>
</dbReference>
<sequence>MSANFIKMAVVYFIIGVGLGLYMGAVEQFELGHAHAHINLLGWVSLALSGLIYKAYPALSHGKLSLVHFWGLILGTPFLTAGMALIGLERFEIGVPIAMIGGLAVLVGVLAFVINVFKHVSD</sequence>
<evidence type="ECO:0000313" key="2">
    <source>
        <dbReference type="EMBL" id="UUX32901.1"/>
    </source>
</evidence>
<reference evidence="2 3" key="1">
    <citation type="submission" date="2022-08" db="EMBL/GenBank/DDBJ databases">
        <title>Aerococcaceae sp. nov isolated from spoiled eye mask.</title>
        <authorList>
            <person name="Zhou G."/>
            <person name="Xie X.-B."/>
            <person name="Shi Q.-S."/>
            <person name="Wang Y.-S."/>
            <person name="Wen X."/>
            <person name="Peng H."/>
            <person name="Yang X.-J."/>
            <person name="Tao H.-B."/>
            <person name="Huang X.-M."/>
        </authorList>
    </citation>
    <scope>NUCLEOTIDE SEQUENCE [LARGE SCALE GENOMIC DNA]</scope>
    <source>
        <strain evidence="3">DM20194951</strain>
    </source>
</reference>
<proteinExistence type="predicted"/>
<feature type="transmembrane region" description="Helical" evidence="1">
    <location>
        <begin position="6"/>
        <end position="26"/>
    </location>
</feature>
<accession>A0ABY5P2G2</accession>
<protein>
    <recommendedName>
        <fullName evidence="4">Cytochrome-c oxidase</fullName>
    </recommendedName>
</protein>
<dbReference type="InterPro" id="IPR036927">
    <property type="entry name" value="Cyt_c_oxase-like_su1_sf"/>
</dbReference>
<gene>
    <name evidence="2" type="ORF">NRE15_08200</name>
</gene>
<dbReference type="SUPFAM" id="SSF81442">
    <property type="entry name" value="Cytochrome c oxidase subunit I-like"/>
    <property type="match status" value="1"/>
</dbReference>
<feature type="transmembrane region" description="Helical" evidence="1">
    <location>
        <begin position="68"/>
        <end position="88"/>
    </location>
</feature>
<feature type="transmembrane region" description="Helical" evidence="1">
    <location>
        <begin position="95"/>
        <end position="117"/>
    </location>
</feature>
<organism evidence="2 3">
    <name type="scientific">Fundicoccus culcitae</name>
    <dbReference type="NCBI Taxonomy" id="2969821"/>
    <lineage>
        <taxon>Bacteria</taxon>
        <taxon>Bacillati</taxon>
        <taxon>Bacillota</taxon>
        <taxon>Bacilli</taxon>
        <taxon>Lactobacillales</taxon>
        <taxon>Aerococcaceae</taxon>
        <taxon>Fundicoccus</taxon>
    </lineage>
</organism>
<keyword evidence="1" id="KW-1133">Transmembrane helix</keyword>
<evidence type="ECO:0008006" key="4">
    <source>
        <dbReference type="Google" id="ProtNLM"/>
    </source>
</evidence>
<dbReference type="Gene3D" id="1.20.210.10">
    <property type="entry name" value="Cytochrome c oxidase-like, subunit I domain"/>
    <property type="match status" value="1"/>
</dbReference>
<name>A0ABY5P2G2_9LACT</name>